<accession>B8JBS3</accession>
<evidence type="ECO:0000313" key="5">
    <source>
        <dbReference type="EMBL" id="ACL67681.1"/>
    </source>
</evidence>
<feature type="signal peptide" evidence="3">
    <location>
        <begin position="1"/>
        <end position="19"/>
    </location>
</feature>
<feature type="region of interest" description="Disordered" evidence="1">
    <location>
        <begin position="434"/>
        <end position="466"/>
    </location>
</feature>
<evidence type="ECO:0000256" key="1">
    <source>
        <dbReference type="SAM" id="MobiDB-lite"/>
    </source>
</evidence>
<gene>
    <name evidence="5" type="ordered locus">A2cp1_4364</name>
</gene>
<dbReference type="Pfam" id="PF08308">
    <property type="entry name" value="PEGA"/>
    <property type="match status" value="1"/>
</dbReference>
<feature type="transmembrane region" description="Helical" evidence="2">
    <location>
        <begin position="516"/>
        <end position="536"/>
    </location>
</feature>
<protein>
    <recommendedName>
        <fullName evidence="4">PEGA domain-containing protein</fullName>
    </recommendedName>
</protein>
<keyword evidence="3" id="KW-0732">Signal</keyword>
<dbReference type="KEGG" id="acp:A2cp1_4364"/>
<feature type="chain" id="PRO_5002875115" description="PEGA domain-containing protein" evidence="3">
    <location>
        <begin position="20"/>
        <end position="624"/>
    </location>
</feature>
<organism evidence="5 6">
    <name type="scientific">Anaeromyxobacter dehalogenans (strain ATCC BAA-258 / DSM 21875 / 2CP-1)</name>
    <dbReference type="NCBI Taxonomy" id="455488"/>
    <lineage>
        <taxon>Bacteria</taxon>
        <taxon>Pseudomonadati</taxon>
        <taxon>Myxococcota</taxon>
        <taxon>Myxococcia</taxon>
        <taxon>Myxococcales</taxon>
        <taxon>Cystobacterineae</taxon>
        <taxon>Anaeromyxobacteraceae</taxon>
        <taxon>Anaeromyxobacter</taxon>
    </lineage>
</organism>
<reference evidence="5" key="1">
    <citation type="submission" date="2009-01" db="EMBL/GenBank/DDBJ databases">
        <title>Complete sequence of Anaeromyxobacter dehalogenans 2CP-1.</title>
        <authorList>
            <consortium name="US DOE Joint Genome Institute"/>
            <person name="Lucas S."/>
            <person name="Copeland A."/>
            <person name="Lapidus A."/>
            <person name="Glavina del Rio T."/>
            <person name="Dalin E."/>
            <person name="Tice H."/>
            <person name="Bruce D."/>
            <person name="Goodwin L."/>
            <person name="Pitluck S."/>
            <person name="Saunders E."/>
            <person name="Brettin T."/>
            <person name="Detter J.C."/>
            <person name="Han C."/>
            <person name="Larimer F."/>
            <person name="Land M."/>
            <person name="Hauser L."/>
            <person name="Kyrpides N."/>
            <person name="Ovchinnikova G."/>
            <person name="Beliaev A.S."/>
            <person name="Richardson P."/>
        </authorList>
    </citation>
    <scope>NUCLEOTIDE SEQUENCE</scope>
    <source>
        <strain evidence="5">2CP-1</strain>
    </source>
</reference>
<feature type="transmembrane region" description="Helical" evidence="2">
    <location>
        <begin position="582"/>
        <end position="604"/>
    </location>
</feature>
<dbReference type="InterPro" id="IPR013229">
    <property type="entry name" value="PEGA"/>
</dbReference>
<keyword evidence="2" id="KW-0472">Membrane</keyword>
<dbReference type="Proteomes" id="UP000007089">
    <property type="component" value="Chromosome"/>
</dbReference>
<sequence length="624" mass="63619">MRRALLAAACALAASGAGAVERLGVMAVADAPAGPDAELTELAHQLRAACRDRVGGVEEVATMRRRLLGQGSDATLSELDRAYGGALAVYQNGEFDSSVRTLRAIVDDLEAVPEGEEAFFQWKRAMLRLAHASLSLGQEREMERAFLALARTDPALQPDPDQYSPGFRRRFEEVKARVRALPRRRLHVASEGRSGTVYVNGRAMGTTPLTLTLPAGSYRVGGGAGALRVPSFTVDLESEDRSVVLDFALAEALRVNAGPGLALAPEARGYGIVRAGAWLGVDRLLTVSRAQEGQAQFLVGSIFDVRRGALLREGSVRLVAGGLPSVQVGALASFLLTGQSSRDVQNLTQQGPREIRPPLPPVAELRPVPAASPPAVVAALASAPTPAVATGAAAPASAATLPAVRPPAARATGAAPAPISPAVLPPTAAAAATAATAHASATPAPTSAPPVAQTPAPTSAPPVAQTPAPTQMLAAANAPAPVRSILAPAPRAALPALDPAGRALGAGSRPGVAPRWMRPAAIGSGALALGLAAVAVQQGLAASGRYADARDMLGADGQLLPGSDPGRYRDLRSGGDSARRNAFVSAGVAAAFAATAGVLGWLSWDGDGDRDRHADASGGLSVRF</sequence>
<dbReference type="RefSeq" id="WP_015935370.1">
    <property type="nucleotide sequence ID" value="NC_011891.1"/>
</dbReference>
<dbReference type="EMBL" id="CP001359">
    <property type="protein sequence ID" value="ACL67681.1"/>
    <property type="molecule type" value="Genomic_DNA"/>
</dbReference>
<dbReference type="HOGENOM" id="CLU_430641_0_0_7"/>
<keyword evidence="6" id="KW-1185">Reference proteome</keyword>
<keyword evidence="2" id="KW-0812">Transmembrane</keyword>
<evidence type="ECO:0000313" key="6">
    <source>
        <dbReference type="Proteomes" id="UP000007089"/>
    </source>
</evidence>
<keyword evidence="2" id="KW-1133">Transmembrane helix</keyword>
<evidence type="ECO:0000259" key="4">
    <source>
        <dbReference type="Pfam" id="PF08308"/>
    </source>
</evidence>
<name>B8JBS3_ANAD2</name>
<proteinExistence type="predicted"/>
<evidence type="ECO:0000256" key="3">
    <source>
        <dbReference type="SAM" id="SignalP"/>
    </source>
</evidence>
<evidence type="ECO:0000256" key="2">
    <source>
        <dbReference type="SAM" id="Phobius"/>
    </source>
</evidence>
<feature type="domain" description="PEGA" evidence="4">
    <location>
        <begin position="186"/>
        <end position="220"/>
    </location>
</feature>
<dbReference type="AlphaFoldDB" id="B8JBS3"/>